<evidence type="ECO:0000256" key="16">
    <source>
        <dbReference type="PIRSR" id="PIRSR000808-4"/>
    </source>
</evidence>
<dbReference type="Gene3D" id="3.30.428.10">
    <property type="entry name" value="HIT-like"/>
    <property type="match status" value="2"/>
</dbReference>
<feature type="binding site" description="in other chain" evidence="14">
    <location>
        <position position="168"/>
    </location>
    <ligand>
        <name>UDP-alpha-D-glucose</name>
        <dbReference type="ChEBI" id="CHEBI:58885"/>
        <note>ligand shared between dimeric partners</note>
    </ligand>
</feature>
<reference evidence="22" key="1">
    <citation type="submission" date="2016-10" db="EMBL/GenBank/DDBJ databases">
        <authorList>
            <person name="Varghese N."/>
            <person name="Submissions S."/>
        </authorList>
    </citation>
    <scope>NUCLEOTIDE SEQUENCE [LARGE SCALE GENOMIC DNA]</scope>
    <source>
        <strain evidence="22">DSM 100420</strain>
    </source>
</reference>
<dbReference type="Pfam" id="PF01087">
    <property type="entry name" value="GalP_UDP_transf"/>
    <property type="match status" value="1"/>
</dbReference>
<feature type="active site" description="Tele-UMP-histidine intermediate" evidence="13">
    <location>
        <position position="166"/>
    </location>
</feature>
<dbReference type="Proteomes" id="UP000198914">
    <property type="component" value="Unassembled WGS sequence"/>
</dbReference>
<dbReference type="InterPro" id="IPR001937">
    <property type="entry name" value="GalP_UDPtransf1"/>
</dbReference>
<dbReference type="InterPro" id="IPR005849">
    <property type="entry name" value="GalP_Utransf_N"/>
</dbReference>
<organism evidence="21 22">
    <name type="scientific">Jannaschia faecimaris</name>
    <dbReference type="NCBI Taxonomy" id="1244108"/>
    <lineage>
        <taxon>Bacteria</taxon>
        <taxon>Pseudomonadati</taxon>
        <taxon>Pseudomonadota</taxon>
        <taxon>Alphaproteobacteria</taxon>
        <taxon>Rhodobacterales</taxon>
        <taxon>Roseobacteraceae</taxon>
        <taxon>Jannaschia</taxon>
    </lineage>
</organism>
<sequence>MNDTALADQPHRRFNPLKGEWVLVSPHRSNRPWQGQAESPTSKDKPAHDPNCYLCAGNTRVTGATNPDYAGPYVFPNDYPALLVDTSYVDTGNDALFRAQTVRGTSRVICFSERHDLTLPELSVPEIRRVVDVWTAQFAELGKTYDWVAIFENKGAAMGCSNPHPHGQVWASDFLPNEVQKEDACQAAFLAETGENLLVAYSLREADLKERIVVENSHWIAVVPYWATWPFETLLMPKRHVPQLTDLTGDERDTLADILKRLCTRYDNLFTTEFPYSMGWHGAPSKGGERAHWQLHAHFYPPLLRSATIRKFMVGYEMLAEAQRDLTAEKAASILRDQLENHWACSRNGQSDH</sequence>
<keyword evidence="16" id="KW-0408">Iron</keyword>
<feature type="binding site" evidence="16">
    <location>
        <position position="182"/>
    </location>
    <ligand>
        <name>Fe cation</name>
        <dbReference type="ChEBI" id="CHEBI:24875"/>
    </ligand>
</feature>
<dbReference type="EC" id="2.7.7.12" evidence="4 12"/>
<protein>
    <recommendedName>
        <fullName evidence="5 12">Galactose-1-phosphate uridylyltransferase</fullName>
        <ecNumber evidence="4 12">2.7.7.12</ecNumber>
    </recommendedName>
</protein>
<dbReference type="PROSITE" id="PS00117">
    <property type="entry name" value="GAL_P_UDP_TRANSF_I"/>
    <property type="match status" value="1"/>
</dbReference>
<dbReference type="OrthoDB" id="9769064at2"/>
<keyword evidence="7 17" id="KW-0548">Nucleotidyltransferase</keyword>
<keyword evidence="22" id="KW-1185">Reference proteome</keyword>
<evidence type="ECO:0000256" key="14">
    <source>
        <dbReference type="PIRSR" id="PIRSR000808-2"/>
    </source>
</evidence>
<keyword evidence="9 15" id="KW-0862">Zinc</keyword>
<evidence type="ECO:0000259" key="19">
    <source>
        <dbReference type="Pfam" id="PF01087"/>
    </source>
</evidence>
<keyword evidence="6 17" id="KW-0808">Transferase</keyword>
<feature type="domain" description="Galactose-1-phosphate uridyl transferase C-terminal" evidence="20">
    <location>
        <begin position="185"/>
        <end position="342"/>
    </location>
</feature>
<evidence type="ECO:0000256" key="10">
    <source>
        <dbReference type="ARBA" id="ARBA00023144"/>
    </source>
</evidence>
<feature type="binding site" evidence="15">
    <location>
        <position position="52"/>
    </location>
    <ligand>
        <name>Zn(2+)</name>
        <dbReference type="ChEBI" id="CHEBI:29105"/>
    </ligand>
</feature>
<feature type="binding site" evidence="14">
    <location>
        <begin position="28"/>
        <end position="31"/>
    </location>
    <ligand>
        <name>UDP-alpha-D-glucose</name>
        <dbReference type="ChEBI" id="CHEBI:58885"/>
        <note>ligand shared between dimeric partners</note>
    </ligand>
</feature>
<feature type="binding site" evidence="14">
    <location>
        <begin position="316"/>
        <end position="317"/>
    </location>
    <ligand>
        <name>UDP-alpha-D-glucose</name>
        <dbReference type="ChEBI" id="CHEBI:58885"/>
        <note>ligand shared between dimeric partners</note>
    </ligand>
</feature>
<dbReference type="EMBL" id="FNPX01000022">
    <property type="protein sequence ID" value="SDZ56507.1"/>
    <property type="molecule type" value="Genomic_DNA"/>
</dbReference>
<dbReference type="STRING" id="1244108.SAMN05444004_12216"/>
<evidence type="ECO:0000256" key="12">
    <source>
        <dbReference type="NCBIfam" id="TIGR00209"/>
    </source>
</evidence>
<dbReference type="NCBIfam" id="NF008724">
    <property type="entry name" value="PRK11720.1"/>
    <property type="match status" value="1"/>
</dbReference>
<evidence type="ECO:0000256" key="17">
    <source>
        <dbReference type="RuleBase" id="RU000506"/>
    </source>
</evidence>
<dbReference type="PANTHER" id="PTHR11943:SF1">
    <property type="entry name" value="GALACTOSE-1-PHOSPHATE URIDYLYLTRANSFERASE"/>
    <property type="match status" value="1"/>
</dbReference>
<dbReference type="NCBIfam" id="TIGR00209">
    <property type="entry name" value="galT_1"/>
    <property type="match status" value="1"/>
</dbReference>
<proteinExistence type="inferred from homology"/>
<evidence type="ECO:0000256" key="6">
    <source>
        <dbReference type="ARBA" id="ARBA00022679"/>
    </source>
</evidence>
<evidence type="ECO:0000259" key="20">
    <source>
        <dbReference type="Pfam" id="PF02744"/>
    </source>
</evidence>
<evidence type="ECO:0000256" key="1">
    <source>
        <dbReference type="ARBA" id="ARBA00001107"/>
    </source>
</evidence>
<dbReference type="FunFam" id="3.30.428.10:FF:000002">
    <property type="entry name" value="Galactose-1-phosphate uridylyltransferase"/>
    <property type="match status" value="1"/>
</dbReference>
<dbReference type="PANTHER" id="PTHR11943">
    <property type="entry name" value="GALACTOSE-1-PHOSPHATE URIDYLYLTRANSFERASE"/>
    <property type="match status" value="1"/>
</dbReference>
<dbReference type="UniPathway" id="UPA00214"/>
<keyword evidence="11 17" id="KW-0119">Carbohydrate metabolism</keyword>
<keyword evidence="8 15" id="KW-0479">Metal-binding</keyword>
<gene>
    <name evidence="21" type="ORF">SAMN05444004_12216</name>
</gene>
<feature type="binding site" description="in other chain" evidence="14">
    <location>
        <position position="153"/>
    </location>
    <ligand>
        <name>UDP-alpha-D-glucose</name>
        <dbReference type="ChEBI" id="CHEBI:58885"/>
        <note>ligand shared between dimeric partners</note>
    </ligand>
</feature>
<evidence type="ECO:0000256" key="2">
    <source>
        <dbReference type="ARBA" id="ARBA00004947"/>
    </source>
</evidence>
<evidence type="ECO:0000256" key="9">
    <source>
        <dbReference type="ARBA" id="ARBA00022833"/>
    </source>
</evidence>
<feature type="binding site" evidence="16">
    <location>
        <position position="298"/>
    </location>
    <ligand>
        <name>Fe cation</name>
        <dbReference type="ChEBI" id="CHEBI:24875"/>
    </ligand>
</feature>
<feature type="binding site" evidence="14">
    <location>
        <begin position="311"/>
        <end position="312"/>
    </location>
    <ligand>
        <name>UDP-alpha-D-glucose</name>
        <dbReference type="ChEBI" id="CHEBI:58885"/>
        <note>ligand shared between dimeric partners</note>
    </ligand>
</feature>
<feature type="binding site" evidence="15">
    <location>
        <position position="164"/>
    </location>
    <ligand>
        <name>Zn(2+)</name>
        <dbReference type="ChEBI" id="CHEBI:29105"/>
    </ligand>
</feature>
<feature type="compositionally biased region" description="Polar residues" evidence="18">
    <location>
        <begin position="31"/>
        <end position="40"/>
    </location>
</feature>
<comment type="cofactor">
    <cofactor evidence="16">
        <name>Fe cation</name>
        <dbReference type="ChEBI" id="CHEBI:24875"/>
    </cofactor>
    <text evidence="16">Binds 1 Fe cation per subunit.</text>
</comment>
<evidence type="ECO:0000256" key="5">
    <source>
        <dbReference type="ARBA" id="ARBA00016340"/>
    </source>
</evidence>
<comment type="cofactor">
    <cofactor evidence="15">
        <name>Zn(2+)</name>
        <dbReference type="ChEBI" id="CHEBI:29105"/>
    </cofactor>
    <text evidence="15">Binds 1 zinc ion per subunit.</text>
</comment>
<dbReference type="InterPro" id="IPR036265">
    <property type="entry name" value="HIT-like_sf"/>
</dbReference>
<dbReference type="SUPFAM" id="SSF54197">
    <property type="entry name" value="HIT-like"/>
    <property type="match status" value="2"/>
</dbReference>
<feature type="binding site" description="in other chain" evidence="14">
    <location>
        <position position="61"/>
    </location>
    <ligand>
        <name>UDP-alpha-D-glucose</name>
        <dbReference type="ChEBI" id="CHEBI:58885"/>
        <note>ligand shared between dimeric partners</note>
    </ligand>
</feature>
<dbReference type="CDD" id="cd00608">
    <property type="entry name" value="GalT"/>
    <property type="match status" value="1"/>
</dbReference>
<feature type="binding site" evidence="16">
    <location>
        <position position="281"/>
    </location>
    <ligand>
        <name>Fe cation</name>
        <dbReference type="ChEBI" id="CHEBI:24875"/>
    </ligand>
</feature>
<dbReference type="RefSeq" id="WP_092647702.1">
    <property type="nucleotide sequence ID" value="NZ_FNPX01000022.1"/>
</dbReference>
<dbReference type="InterPro" id="IPR005850">
    <property type="entry name" value="GalP_Utransf_C"/>
</dbReference>
<evidence type="ECO:0000256" key="15">
    <source>
        <dbReference type="PIRSR" id="PIRSR000808-3"/>
    </source>
</evidence>
<comment type="similarity">
    <text evidence="3 17">Belongs to the galactose-1-phosphate uridylyltransferase type 1 family.</text>
</comment>
<dbReference type="Pfam" id="PF02744">
    <property type="entry name" value="GalP_UDP_tr_C"/>
    <property type="match status" value="1"/>
</dbReference>
<feature type="binding site" description="in other chain" evidence="14">
    <location>
        <begin position="159"/>
        <end position="161"/>
    </location>
    <ligand>
        <name>UDP-alpha-D-glucose</name>
        <dbReference type="ChEBI" id="CHEBI:58885"/>
        <note>ligand shared between dimeric partners</note>
    </ligand>
</feature>
<evidence type="ECO:0000313" key="22">
    <source>
        <dbReference type="Proteomes" id="UP000198914"/>
    </source>
</evidence>
<dbReference type="GO" id="GO:0008270">
    <property type="term" value="F:zinc ion binding"/>
    <property type="evidence" value="ECO:0007669"/>
    <property type="project" value="InterPro"/>
</dbReference>
<feature type="domain" description="Galactose-1-phosphate uridyl transferase N-terminal" evidence="19">
    <location>
        <begin position="7"/>
        <end position="176"/>
    </location>
</feature>
<dbReference type="GO" id="GO:0005737">
    <property type="term" value="C:cytoplasm"/>
    <property type="evidence" value="ECO:0007669"/>
    <property type="project" value="TreeGrafter"/>
</dbReference>
<evidence type="ECO:0000256" key="8">
    <source>
        <dbReference type="ARBA" id="ARBA00022723"/>
    </source>
</evidence>
<feature type="binding site" evidence="15">
    <location>
        <position position="115"/>
    </location>
    <ligand>
        <name>Zn(2+)</name>
        <dbReference type="ChEBI" id="CHEBI:29105"/>
    </ligand>
</feature>
<dbReference type="GO" id="GO:0033499">
    <property type="term" value="P:galactose catabolic process via UDP-galactose, Leloir pathway"/>
    <property type="evidence" value="ECO:0007669"/>
    <property type="project" value="TreeGrafter"/>
</dbReference>
<feature type="binding site" description="in other chain" evidence="14">
    <location>
        <position position="323"/>
    </location>
    <ligand>
        <name>UDP-alpha-D-glucose</name>
        <dbReference type="ChEBI" id="CHEBI:58885"/>
        <note>ligand shared between dimeric partners</note>
    </ligand>
</feature>
<evidence type="ECO:0000256" key="3">
    <source>
        <dbReference type="ARBA" id="ARBA00010951"/>
    </source>
</evidence>
<comment type="catalytic activity">
    <reaction evidence="1 17">
        <text>alpha-D-galactose 1-phosphate + UDP-alpha-D-glucose = alpha-D-glucose 1-phosphate + UDP-alpha-D-galactose</text>
        <dbReference type="Rhea" id="RHEA:13989"/>
        <dbReference type="ChEBI" id="CHEBI:58336"/>
        <dbReference type="ChEBI" id="CHEBI:58601"/>
        <dbReference type="ChEBI" id="CHEBI:58885"/>
        <dbReference type="ChEBI" id="CHEBI:66914"/>
        <dbReference type="EC" id="2.7.7.12"/>
    </reaction>
</comment>
<accession>A0A1H3U2F4</accession>
<evidence type="ECO:0000256" key="11">
    <source>
        <dbReference type="ARBA" id="ARBA00023277"/>
    </source>
</evidence>
<evidence type="ECO:0000313" key="21">
    <source>
        <dbReference type="EMBL" id="SDZ56507.1"/>
    </source>
</evidence>
<dbReference type="AlphaFoldDB" id="A0A1H3U2F4"/>
<evidence type="ECO:0000256" key="4">
    <source>
        <dbReference type="ARBA" id="ARBA00012384"/>
    </source>
</evidence>
<dbReference type="PIRSF" id="PIRSF000808">
    <property type="entry name" value="GalT"/>
    <property type="match status" value="1"/>
</dbReference>
<evidence type="ECO:0000256" key="7">
    <source>
        <dbReference type="ARBA" id="ARBA00022695"/>
    </source>
</evidence>
<feature type="region of interest" description="Disordered" evidence="18">
    <location>
        <begin position="25"/>
        <end position="48"/>
    </location>
</feature>
<dbReference type="GO" id="GO:0008108">
    <property type="term" value="F:UDP-glucose:hexose-1-phosphate uridylyltransferase activity"/>
    <property type="evidence" value="ECO:0007669"/>
    <property type="project" value="UniProtKB-UniRule"/>
</dbReference>
<feature type="binding site" description="in other chain" evidence="14">
    <location>
        <begin position="77"/>
        <end position="78"/>
    </location>
    <ligand>
        <name>UDP-alpha-D-glucose</name>
        <dbReference type="ChEBI" id="CHEBI:58885"/>
        <note>ligand shared between dimeric partners</note>
    </ligand>
</feature>
<feature type="binding site" evidence="15">
    <location>
        <position position="55"/>
    </location>
    <ligand>
        <name>Zn(2+)</name>
        <dbReference type="ChEBI" id="CHEBI:29105"/>
    </ligand>
</feature>
<name>A0A1H3U2F4_9RHOB</name>
<dbReference type="FunFam" id="3.30.428.10:FF:000001">
    <property type="entry name" value="Galactose-1-phosphate uridylyltransferase"/>
    <property type="match status" value="1"/>
</dbReference>
<feature type="binding site" evidence="16">
    <location>
        <position position="296"/>
    </location>
    <ligand>
        <name>Fe cation</name>
        <dbReference type="ChEBI" id="CHEBI:24875"/>
    </ligand>
</feature>
<dbReference type="InterPro" id="IPR019779">
    <property type="entry name" value="GalP_UDPtransf1_His-AS"/>
</dbReference>
<keyword evidence="10 17" id="KW-0299">Galactose metabolism</keyword>
<evidence type="ECO:0000256" key="13">
    <source>
        <dbReference type="PIRSR" id="PIRSR000808-1"/>
    </source>
</evidence>
<evidence type="ECO:0000256" key="18">
    <source>
        <dbReference type="SAM" id="MobiDB-lite"/>
    </source>
</evidence>
<comment type="pathway">
    <text evidence="2 17">Carbohydrate metabolism; galactose metabolism.</text>
</comment>